<feature type="compositionally biased region" description="Pro residues" evidence="1">
    <location>
        <begin position="149"/>
        <end position="160"/>
    </location>
</feature>
<organism evidence="2 3">
    <name type="scientific">Panicum virgatum</name>
    <name type="common">Blackwell switchgrass</name>
    <dbReference type="NCBI Taxonomy" id="38727"/>
    <lineage>
        <taxon>Eukaryota</taxon>
        <taxon>Viridiplantae</taxon>
        <taxon>Streptophyta</taxon>
        <taxon>Embryophyta</taxon>
        <taxon>Tracheophyta</taxon>
        <taxon>Spermatophyta</taxon>
        <taxon>Magnoliopsida</taxon>
        <taxon>Liliopsida</taxon>
        <taxon>Poales</taxon>
        <taxon>Poaceae</taxon>
        <taxon>PACMAD clade</taxon>
        <taxon>Panicoideae</taxon>
        <taxon>Panicodae</taxon>
        <taxon>Paniceae</taxon>
        <taxon>Panicinae</taxon>
        <taxon>Panicum</taxon>
        <taxon>Panicum sect. Hiantes</taxon>
    </lineage>
</organism>
<sequence length="650" mass="68858">MRQRGARRPSQIHLLAGQDMMLRIVLQVRAPIEWRCSSWDQSSGIELDLPPAMAPAWAVPCSLTPPPLLSLSSLRAELQRRGRTAAPAGQAPAARLSLAPAERAAVVLSLPPMAARSHPPSLPGALPACVSSAPSLLAALPGHGSEAGPPLPSPRHPSPYWPSTTERRTARLAPKCGSGPCGAMSAGDPRGAMVAAAVPHRNPAASQRRAPPPRAVNETSSSEYLLFGSPAAGSALNLGGSTPSLAGSASAHSPFLQPLPSRTPAYGCGRGRCQARRLRPPATAVLRGRSLPRAAPWLLPHKIRSIPRGSARYRARWSDSWLPQRLVRRCGLLPQRPVCRPPLLSIIYLSESLEVQNLPRQRPHPTWACHGGSARGQGWGGQSGAPRSTHRCQGQAGLHAARGSGVPRRAVARPATSGRRPQSGGGARASGRWRRSRGGRERAERGAVPLSSSSSDPKCNGVGASRRSRAPGRPRAGPFLLPRSGRGGGAPARALASHGGRAAGKRTLCSELLADSPSVWRQGPAGLKLTTQMVWACSELTPKQHNTTAGPQIDWSTVDHDGGGGRKLNVDELRVPANLLHKSTNSQAREHYGIKASMRQKQGGRERGRRKLATARRSAAVRQPAARKNRAGERLRYCRAQLSAARGAQG</sequence>
<protein>
    <submittedName>
        <fullName evidence="2">Uncharacterized protein</fullName>
    </submittedName>
</protein>
<feature type="compositionally biased region" description="Low complexity" evidence="1">
    <location>
        <begin position="473"/>
        <end position="484"/>
    </location>
</feature>
<feature type="region of interest" description="Disordered" evidence="1">
    <location>
        <begin position="366"/>
        <end position="499"/>
    </location>
</feature>
<proteinExistence type="predicted"/>
<evidence type="ECO:0000256" key="1">
    <source>
        <dbReference type="SAM" id="MobiDB-lite"/>
    </source>
</evidence>
<name>A0A8T0UHB6_PANVG</name>
<evidence type="ECO:0000313" key="3">
    <source>
        <dbReference type="Proteomes" id="UP000823388"/>
    </source>
</evidence>
<keyword evidence="3" id="KW-1185">Reference proteome</keyword>
<dbReference type="AlphaFoldDB" id="A0A8T0UHB6"/>
<feature type="compositionally biased region" description="Gly residues" evidence="1">
    <location>
        <begin position="373"/>
        <end position="383"/>
    </location>
</feature>
<feature type="region of interest" description="Disordered" evidence="1">
    <location>
        <begin position="140"/>
        <end position="164"/>
    </location>
</feature>
<dbReference type="Proteomes" id="UP000823388">
    <property type="component" value="Chromosome 3N"/>
</dbReference>
<feature type="region of interest" description="Disordered" evidence="1">
    <location>
        <begin position="599"/>
        <end position="632"/>
    </location>
</feature>
<accession>A0A8T0UHB6</accession>
<evidence type="ECO:0000313" key="2">
    <source>
        <dbReference type="EMBL" id="KAG2621395.1"/>
    </source>
</evidence>
<gene>
    <name evidence="2" type="ORF">PVAP13_3NG183152</name>
</gene>
<comment type="caution">
    <text evidence="2">The sequence shown here is derived from an EMBL/GenBank/DDBJ whole genome shotgun (WGS) entry which is preliminary data.</text>
</comment>
<dbReference type="EMBL" id="CM029042">
    <property type="protein sequence ID" value="KAG2621395.1"/>
    <property type="molecule type" value="Genomic_DNA"/>
</dbReference>
<reference evidence="2" key="1">
    <citation type="submission" date="2020-05" db="EMBL/GenBank/DDBJ databases">
        <title>WGS assembly of Panicum virgatum.</title>
        <authorList>
            <person name="Lovell J.T."/>
            <person name="Jenkins J."/>
            <person name="Shu S."/>
            <person name="Juenger T.E."/>
            <person name="Schmutz J."/>
        </authorList>
    </citation>
    <scope>NUCLEOTIDE SEQUENCE</scope>
    <source>
        <strain evidence="2">AP13</strain>
    </source>
</reference>